<organism evidence="1 2">
    <name type="scientific">Paxillus involutus ATCC 200175</name>
    <dbReference type="NCBI Taxonomy" id="664439"/>
    <lineage>
        <taxon>Eukaryota</taxon>
        <taxon>Fungi</taxon>
        <taxon>Dikarya</taxon>
        <taxon>Basidiomycota</taxon>
        <taxon>Agaricomycotina</taxon>
        <taxon>Agaricomycetes</taxon>
        <taxon>Agaricomycetidae</taxon>
        <taxon>Boletales</taxon>
        <taxon>Paxilineae</taxon>
        <taxon>Paxillaceae</taxon>
        <taxon>Paxillus</taxon>
    </lineage>
</organism>
<accession>A0A0C9T0H0</accession>
<proteinExistence type="predicted"/>
<reference evidence="2" key="2">
    <citation type="submission" date="2015-01" db="EMBL/GenBank/DDBJ databases">
        <title>Evolutionary Origins and Diversification of the Mycorrhizal Mutualists.</title>
        <authorList>
            <consortium name="DOE Joint Genome Institute"/>
            <consortium name="Mycorrhizal Genomics Consortium"/>
            <person name="Kohler A."/>
            <person name="Kuo A."/>
            <person name="Nagy L.G."/>
            <person name="Floudas D."/>
            <person name="Copeland A."/>
            <person name="Barry K.W."/>
            <person name="Cichocki N."/>
            <person name="Veneault-Fourrey C."/>
            <person name="LaButti K."/>
            <person name="Lindquist E.A."/>
            <person name="Lipzen A."/>
            <person name="Lundell T."/>
            <person name="Morin E."/>
            <person name="Murat C."/>
            <person name="Riley R."/>
            <person name="Ohm R."/>
            <person name="Sun H."/>
            <person name="Tunlid A."/>
            <person name="Henrissat B."/>
            <person name="Grigoriev I.V."/>
            <person name="Hibbett D.S."/>
            <person name="Martin F."/>
        </authorList>
    </citation>
    <scope>NUCLEOTIDE SEQUENCE [LARGE SCALE GENOMIC DNA]</scope>
    <source>
        <strain evidence="2">ATCC 200175</strain>
    </source>
</reference>
<evidence type="ECO:0000313" key="1">
    <source>
        <dbReference type="EMBL" id="KIJ04963.1"/>
    </source>
</evidence>
<keyword evidence="2" id="KW-1185">Reference proteome</keyword>
<gene>
    <name evidence="1" type="ORF">PAXINDRAFT_103954</name>
</gene>
<dbReference type="AlphaFoldDB" id="A0A0C9T0H0"/>
<protein>
    <submittedName>
        <fullName evidence="1">Uncharacterized protein</fullName>
    </submittedName>
</protein>
<dbReference type="HOGENOM" id="CLU_2997069_0_0_1"/>
<sequence length="57" mass="6123">MATTFASDALAASSHCLAGKPRTLSDDLLGPRIRRASFKDASHINDPSLEPRIRLSS</sequence>
<name>A0A0C9T0H0_PAXIN</name>
<dbReference type="EMBL" id="KN821368">
    <property type="protein sequence ID" value="KIJ04963.1"/>
    <property type="molecule type" value="Genomic_DNA"/>
</dbReference>
<reference evidence="1 2" key="1">
    <citation type="submission" date="2014-06" db="EMBL/GenBank/DDBJ databases">
        <authorList>
            <consortium name="DOE Joint Genome Institute"/>
            <person name="Kuo A."/>
            <person name="Kohler A."/>
            <person name="Nagy L.G."/>
            <person name="Floudas D."/>
            <person name="Copeland A."/>
            <person name="Barry K.W."/>
            <person name="Cichocki N."/>
            <person name="Veneault-Fourrey C."/>
            <person name="LaButti K."/>
            <person name="Lindquist E.A."/>
            <person name="Lipzen A."/>
            <person name="Lundell T."/>
            <person name="Morin E."/>
            <person name="Murat C."/>
            <person name="Sun H."/>
            <person name="Tunlid A."/>
            <person name="Henrissat B."/>
            <person name="Grigoriev I.V."/>
            <person name="Hibbett D.S."/>
            <person name="Martin F."/>
            <person name="Nordberg H.P."/>
            <person name="Cantor M.N."/>
            <person name="Hua S.X."/>
        </authorList>
    </citation>
    <scope>NUCLEOTIDE SEQUENCE [LARGE SCALE GENOMIC DNA]</scope>
    <source>
        <strain evidence="1 2">ATCC 200175</strain>
    </source>
</reference>
<dbReference type="Proteomes" id="UP000053647">
    <property type="component" value="Unassembled WGS sequence"/>
</dbReference>
<evidence type="ECO:0000313" key="2">
    <source>
        <dbReference type="Proteomes" id="UP000053647"/>
    </source>
</evidence>